<comment type="caution">
    <text evidence="15">The sequence shown here is derived from an EMBL/GenBank/DDBJ whole genome shotgun (WGS) entry which is preliminary data.</text>
</comment>
<keyword evidence="8 13" id="KW-0547">Nucleotide-binding</keyword>
<evidence type="ECO:0000256" key="13">
    <source>
        <dbReference type="HAMAP-Rule" id="MF_00328"/>
    </source>
</evidence>
<dbReference type="NCBIfam" id="TIGR03263">
    <property type="entry name" value="guanyl_kin"/>
    <property type="match status" value="1"/>
</dbReference>
<evidence type="ECO:0000256" key="11">
    <source>
        <dbReference type="ARBA" id="ARBA00030128"/>
    </source>
</evidence>
<keyword evidence="10 13" id="KW-0067">ATP-binding</keyword>
<evidence type="ECO:0000256" key="6">
    <source>
        <dbReference type="ARBA" id="ARBA00022490"/>
    </source>
</evidence>
<evidence type="ECO:0000256" key="2">
    <source>
        <dbReference type="ARBA" id="ARBA00004496"/>
    </source>
</evidence>
<reference evidence="15 16" key="1">
    <citation type="submission" date="2019-02" db="EMBL/GenBank/DDBJ databases">
        <title>Deep-cultivation of Planctomycetes and their phenomic and genomic characterization uncovers novel biology.</title>
        <authorList>
            <person name="Wiegand S."/>
            <person name="Jogler M."/>
            <person name="Boedeker C."/>
            <person name="Pinto D."/>
            <person name="Vollmers J."/>
            <person name="Rivas-Marin E."/>
            <person name="Kohn T."/>
            <person name="Peeters S.H."/>
            <person name="Heuer A."/>
            <person name="Rast P."/>
            <person name="Oberbeckmann S."/>
            <person name="Bunk B."/>
            <person name="Jeske O."/>
            <person name="Meyerdierks A."/>
            <person name="Storesund J.E."/>
            <person name="Kallscheuer N."/>
            <person name="Luecker S."/>
            <person name="Lage O.M."/>
            <person name="Pohl T."/>
            <person name="Merkel B.J."/>
            <person name="Hornburger P."/>
            <person name="Mueller R.-W."/>
            <person name="Bruemmer F."/>
            <person name="Labrenz M."/>
            <person name="Spormann A.M."/>
            <person name="Op Den Camp H."/>
            <person name="Overmann J."/>
            <person name="Amann R."/>
            <person name="Jetten M.S.M."/>
            <person name="Mascher T."/>
            <person name="Medema M.H."/>
            <person name="Devos D.P."/>
            <person name="Kaster A.-K."/>
            <person name="Ovreas L."/>
            <person name="Rohde M."/>
            <person name="Galperin M.Y."/>
            <person name="Jogler C."/>
        </authorList>
    </citation>
    <scope>NUCLEOTIDE SEQUENCE [LARGE SCALE GENOMIC DNA]</scope>
    <source>
        <strain evidence="15 16">KOR34</strain>
    </source>
</reference>
<dbReference type="PANTHER" id="PTHR23117:SF13">
    <property type="entry name" value="GUANYLATE KINASE"/>
    <property type="match status" value="1"/>
</dbReference>
<dbReference type="OrthoDB" id="9808150at2"/>
<dbReference type="PANTHER" id="PTHR23117">
    <property type="entry name" value="GUANYLATE KINASE-RELATED"/>
    <property type="match status" value="1"/>
</dbReference>
<dbReference type="PROSITE" id="PS50052">
    <property type="entry name" value="GUANYLATE_KINASE_2"/>
    <property type="match status" value="1"/>
</dbReference>
<evidence type="ECO:0000256" key="12">
    <source>
        <dbReference type="ARBA" id="ARBA00048594"/>
    </source>
</evidence>
<dbReference type="Proteomes" id="UP000316714">
    <property type="component" value="Unassembled WGS sequence"/>
</dbReference>
<protein>
    <recommendedName>
        <fullName evidence="5 13">Guanylate kinase</fullName>
        <ecNumber evidence="4 13">2.7.4.8</ecNumber>
    </recommendedName>
    <alternativeName>
        <fullName evidence="11 13">GMP kinase</fullName>
    </alternativeName>
</protein>
<dbReference type="SUPFAM" id="SSF52540">
    <property type="entry name" value="P-loop containing nucleoside triphosphate hydrolases"/>
    <property type="match status" value="1"/>
</dbReference>
<accession>A0A5C5VI00</accession>
<evidence type="ECO:0000259" key="14">
    <source>
        <dbReference type="PROSITE" id="PS50052"/>
    </source>
</evidence>
<dbReference type="Pfam" id="PF00625">
    <property type="entry name" value="Guanylate_kin"/>
    <property type="match status" value="1"/>
</dbReference>
<gene>
    <name evidence="13 15" type="primary">gmk</name>
    <name evidence="15" type="ORF">KOR34_25230</name>
</gene>
<evidence type="ECO:0000313" key="16">
    <source>
        <dbReference type="Proteomes" id="UP000316714"/>
    </source>
</evidence>
<dbReference type="EC" id="2.7.4.8" evidence="4 13"/>
<feature type="binding site" evidence="13">
    <location>
        <begin position="13"/>
        <end position="20"/>
    </location>
    <ligand>
        <name>ATP</name>
        <dbReference type="ChEBI" id="CHEBI:30616"/>
    </ligand>
</feature>
<dbReference type="InterPro" id="IPR008144">
    <property type="entry name" value="Guanylate_kin-like_dom"/>
</dbReference>
<sequence length="195" mass="21846">MSDQPGQLVIISGPSGVGKSTIVPLVLSHFRGGLVPSVSATTRPPRPGEVDGKNYHFLSAAEFRRRLTEGEFLESVEVFGRGHWYGTLKDEVIPRLRRGVWVMLEIDVDGARRVLDEYPSALTIFIEPSSMHELERRLRARKTDTEEAIQRRLTVAAEEMQRAGEYRYRVVNDTIDGAVAEICSVLQDRGLRPTG</sequence>
<feature type="domain" description="Guanylate kinase-like" evidence="14">
    <location>
        <begin position="6"/>
        <end position="187"/>
    </location>
</feature>
<keyword evidence="16" id="KW-1185">Reference proteome</keyword>
<evidence type="ECO:0000256" key="1">
    <source>
        <dbReference type="ARBA" id="ARBA00003531"/>
    </source>
</evidence>
<evidence type="ECO:0000256" key="4">
    <source>
        <dbReference type="ARBA" id="ARBA00012961"/>
    </source>
</evidence>
<dbReference type="RefSeq" id="WP_146564900.1">
    <property type="nucleotide sequence ID" value="NZ_SIHJ01000001.1"/>
</dbReference>
<dbReference type="InterPro" id="IPR008145">
    <property type="entry name" value="GK/Ca_channel_bsu"/>
</dbReference>
<dbReference type="PROSITE" id="PS00856">
    <property type="entry name" value="GUANYLATE_KINASE_1"/>
    <property type="match status" value="1"/>
</dbReference>
<dbReference type="SMART" id="SM00072">
    <property type="entry name" value="GuKc"/>
    <property type="match status" value="1"/>
</dbReference>
<dbReference type="EMBL" id="SIHJ01000001">
    <property type="protein sequence ID" value="TWT37570.1"/>
    <property type="molecule type" value="Genomic_DNA"/>
</dbReference>
<comment type="function">
    <text evidence="1 13">Essential for recycling GMP and indirectly, cGMP.</text>
</comment>
<keyword evidence="9 13" id="KW-0418">Kinase</keyword>
<dbReference type="InterPro" id="IPR020590">
    <property type="entry name" value="Guanylate_kinase_CS"/>
</dbReference>
<dbReference type="InterPro" id="IPR027417">
    <property type="entry name" value="P-loop_NTPase"/>
</dbReference>
<evidence type="ECO:0000256" key="10">
    <source>
        <dbReference type="ARBA" id="ARBA00022840"/>
    </source>
</evidence>
<dbReference type="AlphaFoldDB" id="A0A5C5VI00"/>
<dbReference type="GO" id="GO:0005829">
    <property type="term" value="C:cytosol"/>
    <property type="evidence" value="ECO:0007669"/>
    <property type="project" value="TreeGrafter"/>
</dbReference>
<evidence type="ECO:0000256" key="8">
    <source>
        <dbReference type="ARBA" id="ARBA00022741"/>
    </source>
</evidence>
<dbReference type="GO" id="GO:0005524">
    <property type="term" value="F:ATP binding"/>
    <property type="evidence" value="ECO:0007669"/>
    <property type="project" value="UniProtKB-UniRule"/>
</dbReference>
<keyword evidence="6 13" id="KW-0963">Cytoplasm</keyword>
<dbReference type="Gene3D" id="3.40.50.300">
    <property type="entry name" value="P-loop containing nucleotide triphosphate hydrolases"/>
    <property type="match status" value="1"/>
</dbReference>
<comment type="subcellular location">
    <subcellularLocation>
        <location evidence="2 13">Cytoplasm</location>
    </subcellularLocation>
</comment>
<dbReference type="Gene3D" id="3.30.63.10">
    <property type="entry name" value="Guanylate Kinase phosphate binding domain"/>
    <property type="match status" value="1"/>
</dbReference>
<dbReference type="HAMAP" id="MF_00328">
    <property type="entry name" value="Guanylate_kinase"/>
    <property type="match status" value="1"/>
</dbReference>
<dbReference type="CDD" id="cd00071">
    <property type="entry name" value="GMPK"/>
    <property type="match status" value="1"/>
</dbReference>
<evidence type="ECO:0000313" key="15">
    <source>
        <dbReference type="EMBL" id="TWT37570.1"/>
    </source>
</evidence>
<dbReference type="InterPro" id="IPR017665">
    <property type="entry name" value="Guanylate_kinase"/>
</dbReference>
<evidence type="ECO:0000256" key="9">
    <source>
        <dbReference type="ARBA" id="ARBA00022777"/>
    </source>
</evidence>
<evidence type="ECO:0000256" key="7">
    <source>
        <dbReference type="ARBA" id="ARBA00022679"/>
    </source>
</evidence>
<keyword evidence="7 13" id="KW-0808">Transferase</keyword>
<evidence type="ECO:0000256" key="5">
    <source>
        <dbReference type="ARBA" id="ARBA00016296"/>
    </source>
</evidence>
<proteinExistence type="inferred from homology"/>
<dbReference type="GO" id="GO:0004385">
    <property type="term" value="F:GMP kinase activity"/>
    <property type="evidence" value="ECO:0007669"/>
    <property type="project" value="UniProtKB-UniRule"/>
</dbReference>
<comment type="catalytic activity">
    <reaction evidence="12 13">
        <text>GMP + ATP = GDP + ADP</text>
        <dbReference type="Rhea" id="RHEA:20780"/>
        <dbReference type="ChEBI" id="CHEBI:30616"/>
        <dbReference type="ChEBI" id="CHEBI:58115"/>
        <dbReference type="ChEBI" id="CHEBI:58189"/>
        <dbReference type="ChEBI" id="CHEBI:456216"/>
        <dbReference type="EC" id="2.7.4.8"/>
    </reaction>
</comment>
<comment type="similarity">
    <text evidence="3 13">Belongs to the guanylate kinase family.</text>
</comment>
<evidence type="ECO:0000256" key="3">
    <source>
        <dbReference type="ARBA" id="ARBA00005790"/>
    </source>
</evidence>
<name>A0A5C5VI00_9BACT</name>
<dbReference type="FunFam" id="3.30.63.10:FF:000005">
    <property type="entry name" value="Guanylate kinase"/>
    <property type="match status" value="1"/>
</dbReference>
<organism evidence="15 16">
    <name type="scientific">Posidoniimonas corsicana</name>
    <dbReference type="NCBI Taxonomy" id="1938618"/>
    <lineage>
        <taxon>Bacteria</taxon>
        <taxon>Pseudomonadati</taxon>
        <taxon>Planctomycetota</taxon>
        <taxon>Planctomycetia</taxon>
        <taxon>Pirellulales</taxon>
        <taxon>Lacipirellulaceae</taxon>
        <taxon>Posidoniimonas</taxon>
    </lineage>
</organism>